<comment type="caution">
    <text evidence="1">The sequence shown here is derived from an EMBL/GenBank/DDBJ whole genome shotgun (WGS) entry which is preliminary data.</text>
</comment>
<organism evidence="1 2">
    <name type="scientific">Brachionus plicatilis</name>
    <name type="common">Marine rotifer</name>
    <name type="synonym">Brachionus muelleri</name>
    <dbReference type="NCBI Taxonomy" id="10195"/>
    <lineage>
        <taxon>Eukaryota</taxon>
        <taxon>Metazoa</taxon>
        <taxon>Spiralia</taxon>
        <taxon>Gnathifera</taxon>
        <taxon>Rotifera</taxon>
        <taxon>Eurotatoria</taxon>
        <taxon>Monogononta</taxon>
        <taxon>Pseudotrocha</taxon>
        <taxon>Ploima</taxon>
        <taxon>Brachionidae</taxon>
        <taxon>Brachionus</taxon>
    </lineage>
</organism>
<dbReference type="Proteomes" id="UP000276133">
    <property type="component" value="Unassembled WGS sequence"/>
</dbReference>
<dbReference type="AlphaFoldDB" id="A0A3M7S4K0"/>
<reference evidence="1 2" key="1">
    <citation type="journal article" date="2018" name="Sci. Rep.">
        <title>Genomic signatures of local adaptation to the degree of environmental predictability in rotifers.</title>
        <authorList>
            <person name="Franch-Gras L."/>
            <person name="Hahn C."/>
            <person name="Garcia-Roger E.M."/>
            <person name="Carmona M.J."/>
            <person name="Serra M."/>
            <person name="Gomez A."/>
        </authorList>
    </citation>
    <scope>NUCLEOTIDE SEQUENCE [LARGE SCALE GENOMIC DNA]</scope>
    <source>
        <strain evidence="1">HYR1</strain>
    </source>
</reference>
<evidence type="ECO:0000313" key="2">
    <source>
        <dbReference type="Proteomes" id="UP000276133"/>
    </source>
</evidence>
<dbReference type="EMBL" id="REGN01002048">
    <property type="protein sequence ID" value="RNA30744.1"/>
    <property type="molecule type" value="Genomic_DNA"/>
</dbReference>
<name>A0A3M7S4K0_BRAPC</name>
<proteinExistence type="predicted"/>
<protein>
    <submittedName>
        <fullName evidence="1">Uncharacterized protein</fullName>
    </submittedName>
</protein>
<evidence type="ECO:0000313" key="1">
    <source>
        <dbReference type="EMBL" id="RNA30744.1"/>
    </source>
</evidence>
<accession>A0A3M7S4K0</accession>
<keyword evidence="2" id="KW-1185">Reference proteome</keyword>
<gene>
    <name evidence="1" type="ORF">BpHYR1_025582</name>
</gene>
<sequence length="141" mass="16244">MSREVVRNVGQAESVPDRLVKLGDPLLISKCIQHVARLLIKTSTCQFSGNECMHGLACAQHARRLLIQTKSLIVHCFWVDLERTVEILKKLLKSSIVKEWKLNLLMKYIVLITNFNPSLDRNYIFLMKMKNEFSRSVVTNS</sequence>